<keyword evidence="1" id="KW-0238">DNA-binding</keyword>
<feature type="domain" description="HTH cro/C1-type" evidence="2">
    <location>
        <begin position="243"/>
        <end position="284"/>
    </location>
</feature>
<dbReference type="InterPro" id="IPR014710">
    <property type="entry name" value="RmlC-like_jellyroll"/>
</dbReference>
<reference evidence="3" key="1">
    <citation type="submission" date="2019-02" db="EMBL/GenBank/DDBJ databases">
        <authorList>
            <person name="Gruber-Vodicka R. H."/>
            <person name="Seah K. B. B."/>
        </authorList>
    </citation>
    <scope>NUCLEOTIDE SEQUENCE</scope>
    <source>
        <strain evidence="3">BECK_S313</strain>
    </source>
</reference>
<dbReference type="GO" id="GO:0005829">
    <property type="term" value="C:cytosol"/>
    <property type="evidence" value="ECO:0007669"/>
    <property type="project" value="TreeGrafter"/>
</dbReference>
<dbReference type="InterPro" id="IPR011051">
    <property type="entry name" value="RmlC_Cupin_sf"/>
</dbReference>
<evidence type="ECO:0000313" key="3">
    <source>
        <dbReference type="EMBL" id="VFK12296.1"/>
    </source>
</evidence>
<gene>
    <name evidence="3" type="ORF">BECKLPF1236B_GA0070989_103313</name>
</gene>
<name>A0A450W5I5_9GAMM</name>
<dbReference type="Gene3D" id="2.60.120.10">
    <property type="entry name" value="Jelly Rolls"/>
    <property type="match status" value="2"/>
</dbReference>
<dbReference type="InterPro" id="IPR001387">
    <property type="entry name" value="Cro/C1-type_HTH"/>
</dbReference>
<dbReference type="PANTHER" id="PTHR46797">
    <property type="entry name" value="HTH-TYPE TRANSCRIPTIONAL REGULATOR"/>
    <property type="match status" value="1"/>
</dbReference>
<dbReference type="GO" id="GO:0003677">
    <property type="term" value="F:DNA binding"/>
    <property type="evidence" value="ECO:0007669"/>
    <property type="project" value="UniProtKB-KW"/>
</dbReference>
<evidence type="ECO:0000256" key="1">
    <source>
        <dbReference type="ARBA" id="ARBA00023125"/>
    </source>
</evidence>
<dbReference type="PROSITE" id="PS50943">
    <property type="entry name" value="HTH_CROC1"/>
    <property type="match status" value="1"/>
</dbReference>
<dbReference type="InterPro" id="IPR050807">
    <property type="entry name" value="TransReg_Diox_bact_type"/>
</dbReference>
<dbReference type="SUPFAM" id="SSF51182">
    <property type="entry name" value="RmlC-like cupins"/>
    <property type="match status" value="1"/>
</dbReference>
<evidence type="ECO:0000259" key="2">
    <source>
        <dbReference type="PROSITE" id="PS50943"/>
    </source>
</evidence>
<sequence length="447" mass="50482">MQTFRDIFQYHLNTGKHTCETLAGKCGISVARLDAFLASTASPGVEELTLLADALAINPADLMPDETNTEKGIRYMSARESKATIREIYRKKGNREIHYYSYRDTAFSKSTPHAKGVILDIRCTAEDDVVQNNGHFQDALTLVLKGRIKGYWVDGSGRSFSRVLETGHSYFARGYVPHTYRSFSDQDIGQILSFTFTQHISGEVQKDLSRLGNDRAKENISSTNPYSNLLSCHMNNSMLKIPELAEATGIERTRIAAFIELNVIPAFYELDAIANALNISTGELIPVISDSDNGLIHLTQAESLKKLRRLRDAQRNVRYEVRDLANTKEASNFRAHHITVSSDVISDNYDIFSTEHTLIFALKNQARLTWLFDGQSHSIELQEYDSVYIEPFIRFTLTSSNRGEVVRFQYPSLSAGDARKEMFIKGTPAIERLVSEQRPWADRQTSK</sequence>
<accession>A0A450W5I5</accession>
<dbReference type="PANTHER" id="PTHR46797:SF1">
    <property type="entry name" value="METHYLPHOSPHONATE SYNTHASE"/>
    <property type="match status" value="1"/>
</dbReference>
<organism evidence="3">
    <name type="scientific">Candidatus Kentrum sp. LPFa</name>
    <dbReference type="NCBI Taxonomy" id="2126335"/>
    <lineage>
        <taxon>Bacteria</taxon>
        <taxon>Pseudomonadati</taxon>
        <taxon>Pseudomonadota</taxon>
        <taxon>Gammaproteobacteria</taxon>
        <taxon>Candidatus Kentrum</taxon>
    </lineage>
</organism>
<protein>
    <recommendedName>
        <fullName evidence="2">HTH cro/C1-type domain-containing protein</fullName>
    </recommendedName>
</protein>
<dbReference type="GO" id="GO:0003700">
    <property type="term" value="F:DNA-binding transcription factor activity"/>
    <property type="evidence" value="ECO:0007669"/>
    <property type="project" value="TreeGrafter"/>
</dbReference>
<dbReference type="EMBL" id="CAADFK010000033">
    <property type="protein sequence ID" value="VFK12296.1"/>
    <property type="molecule type" value="Genomic_DNA"/>
</dbReference>
<proteinExistence type="predicted"/>
<dbReference type="CDD" id="cd20489">
    <property type="entry name" value="cupin_HppE-like_C"/>
    <property type="match status" value="1"/>
</dbReference>
<dbReference type="Pfam" id="PF13443">
    <property type="entry name" value="HTH_26"/>
    <property type="match status" value="1"/>
</dbReference>
<dbReference type="AlphaFoldDB" id="A0A450W5I5"/>